<dbReference type="GO" id="GO:0008168">
    <property type="term" value="F:methyltransferase activity"/>
    <property type="evidence" value="ECO:0007669"/>
    <property type="project" value="UniProtKB-KW"/>
</dbReference>
<sequence>MLYYLTYLVAIQPALTQTTSSESKCLTKYAKNKTCLVEIGIWHGVNTRKLREVMNTEGTIYAIDPFEPGKLGISWQKLIAHSEASKTQNGNIIWLEEFSHKAIEKFKQIETQPIDFMFIDGDHSYEGIKNDWILWSPLVRCGGIIALHDSRSYEGRNIDHVGAAQYTQNVILKDERYKEIDHCDSLTVVQRVS</sequence>
<name>A0ABT5AUW8_9CYAN</name>
<dbReference type="RefSeq" id="WP_271734388.1">
    <property type="nucleotide sequence ID" value="NZ_JANQDP010000191.1"/>
</dbReference>
<evidence type="ECO:0000313" key="2">
    <source>
        <dbReference type="Proteomes" id="UP001212499"/>
    </source>
</evidence>
<dbReference type="EMBL" id="JAQMUH010000183">
    <property type="protein sequence ID" value="MDB9541106.1"/>
    <property type="molecule type" value="Genomic_DNA"/>
</dbReference>
<keyword evidence="1" id="KW-0489">Methyltransferase</keyword>
<evidence type="ECO:0000313" key="1">
    <source>
        <dbReference type="EMBL" id="MDB9541106.1"/>
    </source>
</evidence>
<protein>
    <submittedName>
        <fullName evidence="1">Class I SAM-dependent methyltransferase</fullName>
    </submittedName>
</protein>
<proteinExistence type="predicted"/>
<gene>
    <name evidence="1" type="ORF">PN457_15815</name>
</gene>
<keyword evidence="1" id="KW-0808">Transferase</keyword>
<accession>A0ABT5AUW8</accession>
<dbReference type="GO" id="GO:0032259">
    <property type="term" value="P:methylation"/>
    <property type="evidence" value="ECO:0007669"/>
    <property type="project" value="UniProtKB-KW"/>
</dbReference>
<dbReference type="SUPFAM" id="SSF53335">
    <property type="entry name" value="S-adenosyl-L-methionine-dependent methyltransferases"/>
    <property type="match status" value="1"/>
</dbReference>
<comment type="caution">
    <text evidence="1">The sequence shown here is derived from an EMBL/GenBank/DDBJ whole genome shotgun (WGS) entry which is preliminary data.</text>
</comment>
<reference evidence="1 2" key="1">
    <citation type="submission" date="2023-01" db="EMBL/GenBank/DDBJ databases">
        <title>Genomes from the Australian National Cyanobacteria Reference Collection.</title>
        <authorList>
            <person name="Willis A."/>
            <person name="Lee E.M.F."/>
        </authorList>
    </citation>
    <scope>NUCLEOTIDE SEQUENCE [LARGE SCALE GENOMIC DNA]</scope>
    <source>
        <strain evidence="1 2">CS-1033</strain>
    </source>
</reference>
<organism evidence="1 2">
    <name type="scientific">Anabaenopsis arnoldii</name>
    <dbReference type="NCBI Taxonomy" id="2152938"/>
    <lineage>
        <taxon>Bacteria</taxon>
        <taxon>Bacillati</taxon>
        <taxon>Cyanobacteriota</taxon>
        <taxon>Cyanophyceae</taxon>
        <taxon>Nostocales</taxon>
        <taxon>Nodulariaceae</taxon>
        <taxon>Anabaenopsis</taxon>
    </lineage>
</organism>
<dbReference type="Proteomes" id="UP001212499">
    <property type="component" value="Unassembled WGS sequence"/>
</dbReference>
<keyword evidence="2" id="KW-1185">Reference proteome</keyword>
<dbReference type="InterPro" id="IPR029063">
    <property type="entry name" value="SAM-dependent_MTases_sf"/>
</dbReference>
<dbReference type="Gene3D" id="3.40.50.150">
    <property type="entry name" value="Vaccinia Virus protein VP39"/>
    <property type="match status" value="1"/>
</dbReference>
<dbReference type="Pfam" id="PF13578">
    <property type="entry name" value="Methyltransf_24"/>
    <property type="match status" value="1"/>
</dbReference>